<evidence type="ECO:0000256" key="1">
    <source>
        <dbReference type="SAM" id="MobiDB-lite"/>
    </source>
</evidence>
<keyword evidence="4" id="KW-1185">Reference proteome</keyword>
<evidence type="ECO:0000256" key="2">
    <source>
        <dbReference type="SAM" id="SignalP"/>
    </source>
</evidence>
<evidence type="ECO:0000313" key="4">
    <source>
        <dbReference type="Proteomes" id="UP000626786"/>
    </source>
</evidence>
<sequence>MKKFLTLFLVMVLGLALAACGDDKKDDGDKDKADVTTGEKEDGATDATEGASEDAPEFTDEFYKQVYDTLKDKGYELEVVGKEEDNIMLGVTDNTRIMINQEDFLPLQIFTIEPGTEFLAEAKETGEWPLEYEGERGMVPVVLIGEDHFVFFGEGHPNYADVIAALEELK</sequence>
<feature type="compositionally biased region" description="Basic and acidic residues" evidence="1">
    <location>
        <begin position="22"/>
        <end position="43"/>
    </location>
</feature>
<dbReference type="EMBL" id="JACSQN010000005">
    <property type="protein sequence ID" value="MBD7984222.1"/>
    <property type="molecule type" value="Genomic_DNA"/>
</dbReference>
<accession>A0ABR8U863</accession>
<name>A0ABR8U863_9BACL</name>
<feature type="region of interest" description="Disordered" evidence="1">
    <location>
        <begin position="22"/>
        <end position="55"/>
    </location>
</feature>
<evidence type="ECO:0008006" key="5">
    <source>
        <dbReference type="Google" id="ProtNLM"/>
    </source>
</evidence>
<comment type="caution">
    <text evidence="3">The sequence shown here is derived from an EMBL/GenBank/DDBJ whole genome shotgun (WGS) entry which is preliminary data.</text>
</comment>
<feature type="chain" id="PRO_5047524512" description="Lipoprotein" evidence="2">
    <location>
        <begin position="19"/>
        <end position="170"/>
    </location>
</feature>
<gene>
    <name evidence="3" type="ORF">H9649_06500</name>
</gene>
<feature type="signal peptide" evidence="2">
    <location>
        <begin position="1"/>
        <end position="18"/>
    </location>
</feature>
<evidence type="ECO:0000313" key="3">
    <source>
        <dbReference type="EMBL" id="MBD7984222.1"/>
    </source>
</evidence>
<dbReference type="PROSITE" id="PS51257">
    <property type="entry name" value="PROKAR_LIPOPROTEIN"/>
    <property type="match status" value="1"/>
</dbReference>
<proteinExistence type="predicted"/>
<dbReference type="Proteomes" id="UP000626786">
    <property type="component" value="Unassembled WGS sequence"/>
</dbReference>
<organism evidence="3 4">
    <name type="scientific">Sporosarcina quadrami</name>
    <dbReference type="NCBI Taxonomy" id="2762234"/>
    <lineage>
        <taxon>Bacteria</taxon>
        <taxon>Bacillati</taxon>
        <taxon>Bacillota</taxon>
        <taxon>Bacilli</taxon>
        <taxon>Bacillales</taxon>
        <taxon>Caryophanaceae</taxon>
        <taxon>Sporosarcina</taxon>
    </lineage>
</organism>
<reference evidence="3 4" key="1">
    <citation type="submission" date="2020-08" db="EMBL/GenBank/DDBJ databases">
        <title>A Genomic Blueprint of the Chicken Gut Microbiome.</title>
        <authorList>
            <person name="Gilroy R."/>
            <person name="Ravi A."/>
            <person name="Getino M."/>
            <person name="Pursley I."/>
            <person name="Horton D.L."/>
            <person name="Alikhan N.-F."/>
            <person name="Baker D."/>
            <person name="Gharbi K."/>
            <person name="Hall N."/>
            <person name="Watson M."/>
            <person name="Adriaenssens E.M."/>
            <person name="Foster-Nyarko E."/>
            <person name="Jarju S."/>
            <person name="Secka A."/>
            <person name="Antonio M."/>
            <person name="Oren A."/>
            <person name="Chaudhuri R."/>
            <person name="La Ragione R.M."/>
            <person name="Hildebrand F."/>
            <person name="Pallen M.J."/>
        </authorList>
    </citation>
    <scope>NUCLEOTIDE SEQUENCE [LARGE SCALE GENOMIC DNA]</scope>
    <source>
        <strain evidence="3 4">Sa2YVA2</strain>
    </source>
</reference>
<keyword evidence="2" id="KW-0732">Signal</keyword>
<protein>
    <recommendedName>
        <fullName evidence="5">Lipoprotein</fullName>
    </recommendedName>
</protein>
<dbReference type="RefSeq" id="WP_191693925.1">
    <property type="nucleotide sequence ID" value="NZ_JACSQN010000005.1"/>
</dbReference>